<dbReference type="EMBL" id="AGNK02004558">
    <property type="status" value="NOT_ANNOTATED_CDS"/>
    <property type="molecule type" value="Genomic_DNA"/>
</dbReference>
<dbReference type="AlphaFoldDB" id="K3YBD8"/>
<keyword evidence="2" id="KW-1185">Reference proteome</keyword>
<dbReference type="Gramene" id="KQK99628">
    <property type="protein sequence ID" value="KQK99628"/>
    <property type="gene ID" value="SETIT_011532mg"/>
</dbReference>
<reference evidence="1" key="2">
    <citation type="submission" date="2018-08" db="UniProtKB">
        <authorList>
            <consortium name="EnsemblPlants"/>
        </authorList>
    </citation>
    <scope>IDENTIFICATION</scope>
    <source>
        <strain evidence="1">Yugu1</strain>
    </source>
</reference>
<accession>K3YBD8</accession>
<dbReference type="Proteomes" id="UP000004995">
    <property type="component" value="Unassembled WGS sequence"/>
</dbReference>
<dbReference type="InParanoid" id="K3YBD8"/>
<dbReference type="HOGENOM" id="CLU_2709528_0_0_1"/>
<proteinExistence type="predicted"/>
<reference evidence="2" key="1">
    <citation type="journal article" date="2012" name="Nat. Biotechnol.">
        <title>Reference genome sequence of the model plant Setaria.</title>
        <authorList>
            <person name="Bennetzen J.L."/>
            <person name="Schmutz J."/>
            <person name="Wang H."/>
            <person name="Percifield R."/>
            <person name="Hawkins J."/>
            <person name="Pontaroli A.C."/>
            <person name="Estep M."/>
            <person name="Feng L."/>
            <person name="Vaughn J.N."/>
            <person name="Grimwood J."/>
            <person name="Jenkins J."/>
            <person name="Barry K."/>
            <person name="Lindquist E."/>
            <person name="Hellsten U."/>
            <person name="Deshpande S."/>
            <person name="Wang X."/>
            <person name="Wu X."/>
            <person name="Mitros T."/>
            <person name="Triplett J."/>
            <person name="Yang X."/>
            <person name="Ye C.Y."/>
            <person name="Mauro-Herrera M."/>
            <person name="Wang L."/>
            <person name="Li P."/>
            <person name="Sharma M."/>
            <person name="Sharma R."/>
            <person name="Ronald P.C."/>
            <person name="Panaud O."/>
            <person name="Kellogg E.A."/>
            <person name="Brutnell T.P."/>
            <person name="Doust A.N."/>
            <person name="Tuskan G.A."/>
            <person name="Rokhsar D."/>
            <person name="Devos K.M."/>
        </authorList>
    </citation>
    <scope>NUCLEOTIDE SEQUENCE [LARGE SCALE GENOMIC DNA]</scope>
    <source>
        <strain evidence="2">cv. Yugu1</strain>
    </source>
</reference>
<organism evidence="1 2">
    <name type="scientific">Setaria italica</name>
    <name type="common">Foxtail millet</name>
    <name type="synonym">Panicum italicum</name>
    <dbReference type="NCBI Taxonomy" id="4555"/>
    <lineage>
        <taxon>Eukaryota</taxon>
        <taxon>Viridiplantae</taxon>
        <taxon>Streptophyta</taxon>
        <taxon>Embryophyta</taxon>
        <taxon>Tracheophyta</taxon>
        <taxon>Spermatophyta</taxon>
        <taxon>Magnoliopsida</taxon>
        <taxon>Liliopsida</taxon>
        <taxon>Poales</taxon>
        <taxon>Poaceae</taxon>
        <taxon>PACMAD clade</taxon>
        <taxon>Panicoideae</taxon>
        <taxon>Panicodae</taxon>
        <taxon>Paniceae</taxon>
        <taxon>Cenchrinae</taxon>
        <taxon>Setaria</taxon>
    </lineage>
</organism>
<evidence type="ECO:0000313" key="2">
    <source>
        <dbReference type="Proteomes" id="UP000004995"/>
    </source>
</evidence>
<dbReference type="EnsemblPlants" id="KQK99628">
    <property type="protein sequence ID" value="KQK99628"/>
    <property type="gene ID" value="SETIT_011532mg"/>
</dbReference>
<evidence type="ECO:0000313" key="1">
    <source>
        <dbReference type="EnsemblPlants" id="KQK99628"/>
    </source>
</evidence>
<protein>
    <submittedName>
        <fullName evidence="1">Uncharacterized protein</fullName>
    </submittedName>
</protein>
<sequence length="73" mass="8011">MDGRLSGKAEGSTTCRIVYLKNLCLYFLISLCGRSLFAVVSRVELVCSLLLVICKLVSPVCRKVCNPNLIGFL</sequence>
<name>K3YBD8_SETIT</name>